<dbReference type="InterPro" id="IPR058980">
    <property type="entry name" value="Glyco_transf_N"/>
</dbReference>
<dbReference type="AlphaFoldDB" id="A0A6A6N3I8"/>
<dbReference type="Gene3D" id="3.40.50.2000">
    <property type="entry name" value="Glycogen Phosphorylase B"/>
    <property type="match status" value="2"/>
</dbReference>
<proteinExistence type="inferred from homology"/>
<dbReference type="Pfam" id="PF26168">
    <property type="entry name" value="Glyco_transf_N"/>
    <property type="match status" value="1"/>
</dbReference>
<dbReference type="EMBL" id="JAAGAX010000003">
    <property type="protein sequence ID" value="KAF2319033.1"/>
    <property type="molecule type" value="Genomic_DNA"/>
</dbReference>
<evidence type="ECO:0000256" key="1">
    <source>
        <dbReference type="ARBA" id="ARBA00009995"/>
    </source>
</evidence>
<reference evidence="4 5" key="1">
    <citation type="journal article" date="2020" name="Mol. Plant">
        <title>The Chromosome-Based Rubber Tree Genome Provides New Insights into Spurge Genome Evolution and Rubber Biosynthesis.</title>
        <authorList>
            <person name="Liu J."/>
            <person name="Shi C."/>
            <person name="Shi C.C."/>
            <person name="Li W."/>
            <person name="Zhang Q.J."/>
            <person name="Zhang Y."/>
            <person name="Li K."/>
            <person name="Lu H.F."/>
            <person name="Shi C."/>
            <person name="Zhu S.T."/>
            <person name="Xiao Z.Y."/>
            <person name="Nan H."/>
            <person name="Yue Y."/>
            <person name="Zhu X.G."/>
            <person name="Wu Y."/>
            <person name="Hong X.N."/>
            <person name="Fan G.Y."/>
            <person name="Tong Y."/>
            <person name="Zhang D."/>
            <person name="Mao C.L."/>
            <person name="Liu Y.L."/>
            <person name="Hao S.J."/>
            <person name="Liu W.Q."/>
            <person name="Lv M.Q."/>
            <person name="Zhang H.B."/>
            <person name="Liu Y."/>
            <person name="Hu-Tang G.R."/>
            <person name="Wang J.P."/>
            <person name="Wang J.H."/>
            <person name="Sun Y.H."/>
            <person name="Ni S.B."/>
            <person name="Chen W.B."/>
            <person name="Zhang X.C."/>
            <person name="Jiao Y.N."/>
            <person name="Eichler E.E."/>
            <person name="Li G.H."/>
            <person name="Liu X."/>
            <person name="Gao L.Z."/>
        </authorList>
    </citation>
    <scope>NUCLEOTIDE SEQUENCE [LARGE SCALE GENOMIC DNA]</scope>
    <source>
        <strain evidence="5">cv. GT1</strain>
        <tissue evidence="4">Leaf</tissue>
    </source>
</reference>
<evidence type="ECO:0000256" key="2">
    <source>
        <dbReference type="ARBA" id="ARBA00022679"/>
    </source>
</evidence>
<keyword evidence="2" id="KW-0808">Transferase</keyword>
<dbReference type="CDD" id="cd03784">
    <property type="entry name" value="GT1_Gtf-like"/>
    <property type="match status" value="1"/>
</dbReference>
<sequence length="477" mass="53709">MGRSHVLVLPYPAQSHVNPLMHFAQRLANLGFKVTFVNTHFNHKRVLTAMVGRNDSTGSCVNLVSMPDGMGLEDDRNDIGKLCEAVLITMPKSLEELIQKLNKTLEFGDQPITCIVSDASLAWSREVANKLGIRFAVVWPASAASYSIMANIPNLIRDGYIDDDGFSIKKQRIQLSSSIPSFGIENFLWKVGDSNAEMATFKYIVRAFEHLQSTEWQMCNSFYELEPGAFSLFPKLLPIGPLLANYDTGNSGAQFWQEDSSCLTWLDQHPSQSVIYVAFGSFTIFDQFQFQELALGLQLTNKPFLWVVRPGSSQNSNHAYPNEFHGSHGKIVSWVPQQKVLSHPSIACFVSHCGWNSTIEGVSNGVPFLCWPYFAEQFHNTNYICDTWKVGLEFAKDENGIIRKEEFNKKVELLLSDKSIREKALELKQIARNNIGEGSQNSTNFSKLSSGWRRHSGGFQYRHFLWTICLIILGLTA</sequence>
<comment type="caution">
    <text evidence="4">The sequence shown here is derived from an EMBL/GenBank/DDBJ whole genome shotgun (WGS) entry which is preliminary data.</text>
</comment>
<organism evidence="4 5">
    <name type="scientific">Hevea brasiliensis</name>
    <name type="common">Para rubber tree</name>
    <name type="synonym">Siphonia brasiliensis</name>
    <dbReference type="NCBI Taxonomy" id="3981"/>
    <lineage>
        <taxon>Eukaryota</taxon>
        <taxon>Viridiplantae</taxon>
        <taxon>Streptophyta</taxon>
        <taxon>Embryophyta</taxon>
        <taxon>Tracheophyta</taxon>
        <taxon>Spermatophyta</taxon>
        <taxon>Magnoliopsida</taxon>
        <taxon>eudicotyledons</taxon>
        <taxon>Gunneridae</taxon>
        <taxon>Pentapetalae</taxon>
        <taxon>rosids</taxon>
        <taxon>fabids</taxon>
        <taxon>Malpighiales</taxon>
        <taxon>Euphorbiaceae</taxon>
        <taxon>Crotonoideae</taxon>
        <taxon>Micrandreae</taxon>
        <taxon>Hevea</taxon>
    </lineage>
</organism>
<evidence type="ECO:0000259" key="3">
    <source>
        <dbReference type="Pfam" id="PF26168"/>
    </source>
</evidence>
<dbReference type="FunFam" id="3.40.50.2000:FF:000108">
    <property type="entry name" value="UDP-glycosyltransferase 83A1"/>
    <property type="match status" value="1"/>
</dbReference>
<comment type="similarity">
    <text evidence="1">Belongs to the UDP-glycosyltransferase family.</text>
</comment>
<evidence type="ECO:0000313" key="4">
    <source>
        <dbReference type="EMBL" id="KAF2319033.1"/>
    </source>
</evidence>
<dbReference type="InterPro" id="IPR002213">
    <property type="entry name" value="UDP_glucos_trans"/>
</dbReference>
<dbReference type="GO" id="GO:0080044">
    <property type="term" value="F:quercetin 7-O-glucosyltransferase activity"/>
    <property type="evidence" value="ECO:0007669"/>
    <property type="project" value="TreeGrafter"/>
</dbReference>
<dbReference type="PANTHER" id="PTHR11926">
    <property type="entry name" value="GLUCOSYL/GLUCURONOSYL TRANSFERASES"/>
    <property type="match status" value="1"/>
</dbReference>
<dbReference type="PANTHER" id="PTHR11926:SF1530">
    <property type="entry name" value="EF-HAND DOMAIN-CONTAINING PROTEIN"/>
    <property type="match status" value="1"/>
</dbReference>
<feature type="domain" description="Glycosyltransferase N-terminal" evidence="3">
    <location>
        <begin position="6"/>
        <end position="49"/>
    </location>
</feature>
<dbReference type="Pfam" id="PF00201">
    <property type="entry name" value="UDPGT"/>
    <property type="match status" value="1"/>
</dbReference>
<dbReference type="FunFam" id="3.40.50.2000:FF:000061">
    <property type="entry name" value="UDP-glycosyltransferase 83A1"/>
    <property type="match status" value="1"/>
</dbReference>
<name>A0A6A6N3I8_HEVBR</name>
<dbReference type="Proteomes" id="UP000467840">
    <property type="component" value="Chromosome 10"/>
</dbReference>
<dbReference type="GO" id="GO:0080043">
    <property type="term" value="F:quercetin 3-O-glucosyltransferase activity"/>
    <property type="evidence" value="ECO:0007669"/>
    <property type="project" value="TreeGrafter"/>
</dbReference>
<accession>A0A6A6N3I8</accession>
<evidence type="ECO:0000313" key="5">
    <source>
        <dbReference type="Proteomes" id="UP000467840"/>
    </source>
</evidence>
<protein>
    <recommendedName>
        <fullName evidence="3">Glycosyltransferase N-terminal domain-containing protein</fullName>
    </recommendedName>
</protein>
<dbReference type="SUPFAM" id="SSF53756">
    <property type="entry name" value="UDP-Glycosyltransferase/glycogen phosphorylase"/>
    <property type="match status" value="1"/>
</dbReference>
<gene>
    <name evidence="4" type="ORF">GH714_012836</name>
</gene>
<keyword evidence="5" id="KW-1185">Reference proteome</keyword>